<dbReference type="PANTHER" id="PTHR35596:SF1">
    <property type="entry name" value="MICROBIAL-TYPE PARG CATALYTIC DOMAIN-CONTAINING PROTEIN"/>
    <property type="match status" value="1"/>
</dbReference>
<organism evidence="2">
    <name type="scientific">marine sediment metagenome</name>
    <dbReference type="NCBI Taxonomy" id="412755"/>
    <lineage>
        <taxon>unclassified sequences</taxon>
        <taxon>metagenomes</taxon>
        <taxon>ecological metagenomes</taxon>
    </lineage>
</organism>
<gene>
    <name evidence="2" type="ORF">LCGC14_2257920</name>
</gene>
<dbReference type="SUPFAM" id="SSF52949">
    <property type="entry name" value="Macro domain-like"/>
    <property type="match status" value="1"/>
</dbReference>
<sequence>GIKVEVVTDKYGIATINTIKAYIKDFIKNNFLKLTSFALVVGSYFAFGFEVSLALIGVFATYQVASILISKFHTQKTDKTIRKVPSFLCDKKDVVFLPDGRCLHDSLKWLRDYVSKNWVQKKQMRKEIGIKTLKTVEKRGVGGLFDLSRSEIDTMKQNTVIIGENIKTKSDEESHFKQALSKNTMLAKDEPQKVEIIEGDSFDVALTLKNERKYKNVSVLNMANQTSPGGGFLQGCSAQEEALCRRSNLFDSINIHPIGRNNTNFNPHLRNKMKGTYNVPEFGSIYSPKVKVFRGNIDEGFKYFTKPEEVNVISSAAYDVAHSLGKPANYRENTKIKLQMILNTALQNNQECVVLGAYGCGAFGNDPKEVASIVKEILKERPIYQQKMKIVFAIIKDSNDTKGNLEKFSILNNFVK</sequence>
<dbReference type="InterPro" id="IPR043472">
    <property type="entry name" value="Macro_dom-like"/>
</dbReference>
<dbReference type="AlphaFoldDB" id="A0A0F9DN05"/>
<comment type="caution">
    <text evidence="2">The sequence shown here is derived from an EMBL/GenBank/DDBJ whole genome shotgun (WGS) entry which is preliminary data.</text>
</comment>
<dbReference type="Pfam" id="PF10021">
    <property type="entry name" value="PARG_cat_microb"/>
    <property type="match status" value="1"/>
</dbReference>
<dbReference type="NCBIfam" id="TIGR02452">
    <property type="entry name" value="TIGR02452 family protein"/>
    <property type="match status" value="1"/>
</dbReference>
<feature type="domain" description="Microbial-type PARG catalytic" evidence="1">
    <location>
        <begin position="154"/>
        <end position="294"/>
    </location>
</feature>
<dbReference type="InterPro" id="IPR012664">
    <property type="entry name" value="CHP02452"/>
</dbReference>
<evidence type="ECO:0000313" key="2">
    <source>
        <dbReference type="EMBL" id="KKL55186.1"/>
    </source>
</evidence>
<dbReference type="Gene3D" id="3.40.220.10">
    <property type="entry name" value="Leucine Aminopeptidase, subunit E, domain 1"/>
    <property type="match status" value="1"/>
</dbReference>
<dbReference type="EMBL" id="LAZR01030929">
    <property type="protein sequence ID" value="KKL55186.1"/>
    <property type="molecule type" value="Genomic_DNA"/>
</dbReference>
<dbReference type="PANTHER" id="PTHR35596">
    <property type="entry name" value="DUF2263 DOMAIN-CONTAINING PROTEIN"/>
    <property type="match status" value="1"/>
</dbReference>
<name>A0A0F9DN05_9ZZZZ</name>
<dbReference type="InterPro" id="IPR019261">
    <property type="entry name" value="PARG_cat_microbial"/>
</dbReference>
<accession>A0A0F9DN05</accession>
<evidence type="ECO:0000259" key="1">
    <source>
        <dbReference type="Pfam" id="PF10021"/>
    </source>
</evidence>
<proteinExistence type="predicted"/>
<protein>
    <recommendedName>
        <fullName evidence="1">Microbial-type PARG catalytic domain-containing protein</fullName>
    </recommendedName>
</protein>
<reference evidence="2" key="1">
    <citation type="journal article" date="2015" name="Nature">
        <title>Complex archaea that bridge the gap between prokaryotes and eukaryotes.</title>
        <authorList>
            <person name="Spang A."/>
            <person name="Saw J.H."/>
            <person name="Jorgensen S.L."/>
            <person name="Zaremba-Niedzwiedzka K."/>
            <person name="Martijn J."/>
            <person name="Lind A.E."/>
            <person name="van Eijk R."/>
            <person name="Schleper C."/>
            <person name="Guy L."/>
            <person name="Ettema T.J."/>
        </authorList>
    </citation>
    <scope>NUCLEOTIDE SEQUENCE</scope>
</reference>
<feature type="non-terminal residue" evidence="2">
    <location>
        <position position="1"/>
    </location>
</feature>